<dbReference type="InterPro" id="IPR003856">
    <property type="entry name" value="LPS_length_determ_N"/>
</dbReference>
<name>A0A410W623_9CORY</name>
<evidence type="ECO:0000256" key="2">
    <source>
        <dbReference type="ARBA" id="ARBA00006683"/>
    </source>
</evidence>
<dbReference type="AlphaFoldDB" id="A0A410W623"/>
<keyword evidence="6" id="KW-0067">ATP-binding</keyword>
<dbReference type="InterPro" id="IPR050445">
    <property type="entry name" value="Bact_polysacc_biosynth/exp"/>
</dbReference>
<evidence type="ECO:0000313" key="11">
    <source>
        <dbReference type="EMBL" id="QAU51390.1"/>
    </source>
</evidence>
<evidence type="ECO:0000256" key="3">
    <source>
        <dbReference type="ARBA" id="ARBA00022475"/>
    </source>
</evidence>
<evidence type="ECO:0000256" key="1">
    <source>
        <dbReference type="ARBA" id="ARBA00004651"/>
    </source>
</evidence>
<comment type="subcellular location">
    <subcellularLocation>
        <location evidence="1">Cell membrane</location>
        <topology evidence="1">Multi-pass membrane protein</topology>
    </subcellularLocation>
</comment>
<evidence type="ECO:0000313" key="12">
    <source>
        <dbReference type="Proteomes" id="UP000288929"/>
    </source>
</evidence>
<protein>
    <submittedName>
        <fullName evidence="11">Tyrosine-protein kinase YwqD</fullName>
        <ecNumber evidence="11">2.7.10.2</ecNumber>
    </submittedName>
</protein>
<keyword evidence="3" id="KW-1003">Cell membrane</keyword>
<dbReference type="GO" id="GO:0005524">
    <property type="term" value="F:ATP binding"/>
    <property type="evidence" value="ECO:0007669"/>
    <property type="project" value="UniProtKB-KW"/>
</dbReference>
<evidence type="ECO:0000256" key="7">
    <source>
        <dbReference type="ARBA" id="ARBA00022989"/>
    </source>
</evidence>
<dbReference type="Pfam" id="PF02706">
    <property type="entry name" value="Wzz"/>
    <property type="match status" value="1"/>
</dbReference>
<dbReference type="RefSeq" id="WP_128888988.1">
    <property type="nucleotide sequence ID" value="NZ_BMCX01000005.1"/>
</dbReference>
<dbReference type="Pfam" id="PF10609">
    <property type="entry name" value="ParA"/>
    <property type="match status" value="1"/>
</dbReference>
<dbReference type="KEGG" id="cpeg:CPELA_00430"/>
<feature type="transmembrane region" description="Helical" evidence="10">
    <location>
        <begin position="12"/>
        <end position="32"/>
    </location>
</feature>
<dbReference type="EMBL" id="CP035299">
    <property type="protein sequence ID" value="QAU51390.1"/>
    <property type="molecule type" value="Genomic_DNA"/>
</dbReference>
<dbReference type="NCBIfam" id="TIGR01007">
    <property type="entry name" value="eps_fam"/>
    <property type="match status" value="1"/>
</dbReference>
<dbReference type="PANTHER" id="PTHR32309">
    <property type="entry name" value="TYROSINE-PROTEIN KINASE"/>
    <property type="match status" value="1"/>
</dbReference>
<gene>
    <name evidence="11" type="primary">ywqD</name>
    <name evidence="11" type="ORF">CPELA_00430</name>
</gene>
<dbReference type="GO" id="GO:0005886">
    <property type="term" value="C:plasma membrane"/>
    <property type="evidence" value="ECO:0007669"/>
    <property type="project" value="UniProtKB-SubCell"/>
</dbReference>
<dbReference type="GO" id="GO:0004715">
    <property type="term" value="F:non-membrane spanning protein tyrosine kinase activity"/>
    <property type="evidence" value="ECO:0007669"/>
    <property type="project" value="UniProtKB-EC"/>
</dbReference>
<accession>A0A410W623</accession>
<comment type="similarity">
    <text evidence="2">Belongs to the CpsC/CapA family.</text>
</comment>
<keyword evidence="12" id="KW-1185">Reference proteome</keyword>
<evidence type="ECO:0000256" key="4">
    <source>
        <dbReference type="ARBA" id="ARBA00022692"/>
    </source>
</evidence>
<keyword evidence="4 10" id="KW-0812">Transmembrane</keyword>
<dbReference type="EC" id="2.7.10.2" evidence="11"/>
<dbReference type="SUPFAM" id="SSF52540">
    <property type="entry name" value="P-loop containing nucleoside triphosphate hydrolases"/>
    <property type="match status" value="1"/>
</dbReference>
<feature type="transmembrane region" description="Helical" evidence="10">
    <location>
        <begin position="183"/>
        <end position="207"/>
    </location>
</feature>
<evidence type="ECO:0000256" key="9">
    <source>
        <dbReference type="SAM" id="MobiDB-lite"/>
    </source>
</evidence>
<sequence length="517" mass="55429">MQTDKLFGFLRHRWPVLLIATLIGALLGFGVFQFRTPEYRSSATVYISTNQVAGETTNPYQANLTSQQMAKSYAELITNPAVTEKVANRMGPDISQEDVADSLSASIAPNSVLLEVSAVQEDAYQAQRILEDALSVFQDLVRETSTQEVPETYTEEAKEVPTIQTSVIAAPTIAATPVGPGKVAFIIAGTIVGLFIGLLIASALHLADRRLRDKEDLEALSTLPHLGSIPMDKSLNTRRALDFAQGYSHTTETFRTLRTNLQFCAIDDQPKVIQITSPLAGSGKSVVSINLATSLAELGASVCLVEADLRRPRLSEYLQVDAPLGATDVLLHNIPFADAVATLDGGVDVLLAGSIPPNPAEIIGSKALSKLIAELKEHYDFVIVDSTPVLPVTDAALLARVVDGTVVVVKWNSTTRENFTECIKSLEQVGAHLLGTVITHTRSSSRPGAYNHYYYAGKNSTTSQQVALPGEGSQVNDAKPEVNDAQPEVEDAKVSDADSNGAQVPPGAREDEPENGK</sequence>
<dbReference type="InterPro" id="IPR005702">
    <property type="entry name" value="Wzc-like_C"/>
</dbReference>
<dbReference type="CDD" id="cd05387">
    <property type="entry name" value="BY-kinase"/>
    <property type="match status" value="1"/>
</dbReference>
<keyword evidence="11" id="KW-0418">Kinase</keyword>
<keyword evidence="7 10" id="KW-1133">Transmembrane helix</keyword>
<organism evidence="11 12">
    <name type="scientific">Corynebacterium pelargi</name>
    <dbReference type="NCBI Taxonomy" id="1471400"/>
    <lineage>
        <taxon>Bacteria</taxon>
        <taxon>Bacillati</taxon>
        <taxon>Actinomycetota</taxon>
        <taxon>Actinomycetes</taxon>
        <taxon>Mycobacteriales</taxon>
        <taxon>Corynebacteriaceae</taxon>
        <taxon>Corynebacterium</taxon>
    </lineage>
</organism>
<dbReference type="PANTHER" id="PTHR32309:SF13">
    <property type="entry name" value="FERRIC ENTEROBACTIN TRANSPORT PROTEIN FEPE"/>
    <property type="match status" value="1"/>
</dbReference>
<reference evidence="11 12" key="1">
    <citation type="submission" date="2019-01" db="EMBL/GenBank/DDBJ databases">
        <authorList>
            <person name="Ruckert C."/>
            <person name="Busche T."/>
            <person name="Kalinowski J."/>
        </authorList>
    </citation>
    <scope>NUCLEOTIDE SEQUENCE [LARGE SCALE GENOMIC DNA]</scope>
    <source>
        <strain evidence="11 12">136/3</strain>
    </source>
</reference>
<dbReference type="InterPro" id="IPR033756">
    <property type="entry name" value="YlxH/NBP35"/>
</dbReference>
<evidence type="ECO:0000256" key="8">
    <source>
        <dbReference type="ARBA" id="ARBA00023136"/>
    </source>
</evidence>
<keyword evidence="8 10" id="KW-0472">Membrane</keyword>
<evidence type="ECO:0000256" key="6">
    <source>
        <dbReference type="ARBA" id="ARBA00022840"/>
    </source>
</evidence>
<keyword evidence="11" id="KW-0808">Transferase</keyword>
<feature type="compositionally biased region" description="Basic and acidic residues" evidence="9">
    <location>
        <begin position="508"/>
        <end position="517"/>
    </location>
</feature>
<dbReference type="Proteomes" id="UP000288929">
    <property type="component" value="Chromosome"/>
</dbReference>
<proteinExistence type="inferred from homology"/>
<dbReference type="Gene3D" id="3.40.50.300">
    <property type="entry name" value="P-loop containing nucleotide triphosphate hydrolases"/>
    <property type="match status" value="1"/>
</dbReference>
<keyword evidence="5" id="KW-0547">Nucleotide-binding</keyword>
<dbReference type="OrthoDB" id="9812433at2"/>
<evidence type="ECO:0000256" key="10">
    <source>
        <dbReference type="SAM" id="Phobius"/>
    </source>
</evidence>
<feature type="region of interest" description="Disordered" evidence="9">
    <location>
        <begin position="465"/>
        <end position="517"/>
    </location>
</feature>
<dbReference type="InterPro" id="IPR027417">
    <property type="entry name" value="P-loop_NTPase"/>
</dbReference>
<evidence type="ECO:0000256" key="5">
    <source>
        <dbReference type="ARBA" id="ARBA00022741"/>
    </source>
</evidence>